<dbReference type="AlphaFoldDB" id="A0A5R8NZ08"/>
<comment type="caution">
    <text evidence="4">The sequence shown here is derived from an EMBL/GenBank/DDBJ whole genome shotgun (WGS) entry which is preliminary data.</text>
</comment>
<dbReference type="Proteomes" id="UP000306378">
    <property type="component" value="Unassembled WGS sequence"/>
</dbReference>
<evidence type="ECO:0000259" key="3">
    <source>
        <dbReference type="Pfam" id="PF14361"/>
    </source>
</evidence>
<evidence type="ECO:0000256" key="1">
    <source>
        <dbReference type="SAM" id="MobiDB-lite"/>
    </source>
</evidence>
<feature type="domain" description="PucR C-terminal helix-turn-helix" evidence="2">
    <location>
        <begin position="385"/>
        <end position="440"/>
    </location>
</feature>
<feature type="domain" description="RsbT co-antagonist protein RsbRD N-terminal" evidence="3">
    <location>
        <begin position="81"/>
        <end position="214"/>
    </location>
</feature>
<dbReference type="InterPro" id="IPR025751">
    <property type="entry name" value="RsbRD_N_dom"/>
</dbReference>
<dbReference type="PANTHER" id="PTHR33744:SF7">
    <property type="entry name" value="PUCR FAMILY TRANSCRIPTIONAL REGULATOR"/>
    <property type="match status" value="1"/>
</dbReference>
<gene>
    <name evidence="4" type="ORF">FEK34_06490</name>
</gene>
<feature type="region of interest" description="Disordered" evidence="1">
    <location>
        <begin position="1"/>
        <end position="59"/>
    </location>
</feature>
<evidence type="ECO:0000313" key="5">
    <source>
        <dbReference type="Proteomes" id="UP000306378"/>
    </source>
</evidence>
<dbReference type="InterPro" id="IPR025736">
    <property type="entry name" value="PucR_C-HTH_dom"/>
</dbReference>
<dbReference type="Pfam" id="PF13556">
    <property type="entry name" value="HTH_30"/>
    <property type="match status" value="1"/>
</dbReference>
<dbReference type="Pfam" id="PF14361">
    <property type="entry name" value="RsbRD_N"/>
    <property type="match status" value="1"/>
</dbReference>
<evidence type="ECO:0000259" key="2">
    <source>
        <dbReference type="Pfam" id="PF13556"/>
    </source>
</evidence>
<reference evidence="4 5" key="1">
    <citation type="submission" date="2019-05" db="EMBL/GenBank/DDBJ databases">
        <title>Genomes sequences of two Nocardia cyriacigeorgica environmental isolates, type strains Nocardia asteroides ATCC 19247 and Nocardia cyriacigeorgica DSM 44484.</title>
        <authorList>
            <person name="Vautrin F."/>
            <person name="Bergeron E."/>
            <person name="Dubost A."/>
            <person name="Abrouk D."/>
            <person name="Rodriguez Nava V."/>
            <person name="Pujic P."/>
        </authorList>
    </citation>
    <scope>NUCLEOTIDE SEQUENCE [LARGE SCALE GENOMIC DNA]</scope>
    <source>
        <strain evidence="4 5">EML 446</strain>
    </source>
</reference>
<dbReference type="InterPro" id="IPR042070">
    <property type="entry name" value="PucR_C-HTH_sf"/>
</dbReference>
<evidence type="ECO:0000313" key="4">
    <source>
        <dbReference type="EMBL" id="TLF81279.1"/>
    </source>
</evidence>
<sequence length="453" mass="49267">MRIKPCKARSCDQPIRAGLQTRKDDEDPRTPAAISTDTLRTTAPPRSMGARTDPATERRKCAMQPQISETALAMLHDRAIAVVDRFAAELPLYEALPQSLIEGDFLRGSRLNVELFFAYLRTGRLPDESDTEEIVKLAVARVRDGAPLAEVLNNYRIGAFVLRSQLAESGSAEDVELLREITEPLIQYLLTVTGRIAVAAADGAHDPGWEQRERLRVVADALLNGTDPGEWLPGSPTPIGTAFHIVVFRVGEGDPAALTELRNAIDAAAGSFVRMDRRGWTALLPCDTAAVGDEVPSALSDLVPKFAARTDCGWWAGVARAGTRAEIPAAFAQARVLAELGRCLERAERICLLRDLPLEYTLARSGAACADLAAVLNPLDDQPQLAQTLDLYLDTDFNQLATARALYVHRNTVTYRLSRIHELTGFDPASTAGAVQLAAARTARRIQGGHFTE</sequence>
<dbReference type="PANTHER" id="PTHR33744">
    <property type="entry name" value="CARBOHYDRATE DIACID REGULATOR"/>
    <property type="match status" value="1"/>
</dbReference>
<accession>A0A5R8NZ08</accession>
<proteinExistence type="predicted"/>
<dbReference type="EMBL" id="VBUT01000002">
    <property type="protein sequence ID" value="TLF81279.1"/>
    <property type="molecule type" value="Genomic_DNA"/>
</dbReference>
<dbReference type="InterPro" id="IPR051448">
    <property type="entry name" value="CdaR-like_regulators"/>
</dbReference>
<name>A0A5R8NZ08_9NOCA</name>
<organism evidence="4 5">
    <name type="scientific">Nocardia cyriacigeorgica</name>
    <dbReference type="NCBI Taxonomy" id="135487"/>
    <lineage>
        <taxon>Bacteria</taxon>
        <taxon>Bacillati</taxon>
        <taxon>Actinomycetota</taxon>
        <taxon>Actinomycetes</taxon>
        <taxon>Mycobacteriales</taxon>
        <taxon>Nocardiaceae</taxon>
        <taxon>Nocardia</taxon>
    </lineage>
</organism>
<dbReference type="Gene3D" id="1.10.10.2840">
    <property type="entry name" value="PucR C-terminal helix-turn-helix domain"/>
    <property type="match status" value="1"/>
</dbReference>
<protein>
    <submittedName>
        <fullName evidence="4">Uncharacterized protein</fullName>
    </submittedName>
</protein>